<keyword evidence="3 9" id="KW-1003">Cell membrane</keyword>
<comment type="caution">
    <text evidence="10">The sequence shown here is derived from an EMBL/GenBank/DDBJ whole genome shotgun (WGS) entry which is preliminary data.</text>
</comment>
<name>A0A847RUF8_9NEIS</name>
<dbReference type="GO" id="GO:0006605">
    <property type="term" value="P:protein targeting"/>
    <property type="evidence" value="ECO:0007669"/>
    <property type="project" value="UniProtKB-UniRule"/>
</dbReference>
<feature type="transmembrane region" description="Helical" evidence="9">
    <location>
        <begin position="32"/>
        <end position="51"/>
    </location>
</feature>
<evidence type="ECO:0000256" key="3">
    <source>
        <dbReference type="ARBA" id="ARBA00022475"/>
    </source>
</evidence>
<dbReference type="NCBIfam" id="TIGR00964">
    <property type="entry name" value="secE_bact"/>
    <property type="match status" value="1"/>
</dbReference>
<dbReference type="PANTHER" id="PTHR33910">
    <property type="entry name" value="PROTEIN TRANSLOCASE SUBUNIT SECE"/>
    <property type="match status" value="1"/>
</dbReference>
<evidence type="ECO:0000313" key="10">
    <source>
        <dbReference type="EMBL" id="NLR74840.1"/>
    </source>
</evidence>
<dbReference type="Pfam" id="PF00584">
    <property type="entry name" value="SecE"/>
    <property type="match status" value="1"/>
</dbReference>
<dbReference type="GO" id="GO:0005886">
    <property type="term" value="C:plasma membrane"/>
    <property type="evidence" value="ECO:0007669"/>
    <property type="project" value="UniProtKB-UniRule"/>
</dbReference>
<evidence type="ECO:0000256" key="5">
    <source>
        <dbReference type="ARBA" id="ARBA00022927"/>
    </source>
</evidence>
<keyword evidence="2 9" id="KW-0813">Transport</keyword>
<feature type="transmembrane region" description="Helical" evidence="9">
    <location>
        <begin position="7"/>
        <end position="26"/>
    </location>
</feature>
<evidence type="ECO:0000256" key="4">
    <source>
        <dbReference type="ARBA" id="ARBA00022692"/>
    </source>
</evidence>
<keyword evidence="4 9" id="KW-0812">Transmembrane</keyword>
<dbReference type="PANTHER" id="PTHR33910:SF1">
    <property type="entry name" value="PROTEIN TRANSLOCASE SUBUNIT SECE"/>
    <property type="match status" value="1"/>
</dbReference>
<dbReference type="PRINTS" id="PR01650">
    <property type="entry name" value="SECETRNLCASE"/>
</dbReference>
<dbReference type="AlphaFoldDB" id="A0A847RUF8"/>
<organism evidence="10 11">
    <name type="scientific">Leeia aquatica</name>
    <dbReference type="NCBI Taxonomy" id="2725557"/>
    <lineage>
        <taxon>Bacteria</taxon>
        <taxon>Pseudomonadati</taxon>
        <taxon>Pseudomonadota</taxon>
        <taxon>Betaproteobacteria</taxon>
        <taxon>Neisseriales</taxon>
        <taxon>Leeiaceae</taxon>
        <taxon>Leeia</taxon>
    </lineage>
</organism>
<feature type="transmembrane region" description="Helical" evidence="9">
    <location>
        <begin position="80"/>
        <end position="101"/>
    </location>
</feature>
<evidence type="ECO:0000256" key="1">
    <source>
        <dbReference type="ARBA" id="ARBA00004370"/>
    </source>
</evidence>
<dbReference type="PROSITE" id="PS01067">
    <property type="entry name" value="SECE_SEC61G"/>
    <property type="match status" value="1"/>
</dbReference>
<keyword evidence="6 9" id="KW-1133">Transmembrane helix</keyword>
<dbReference type="GO" id="GO:0065002">
    <property type="term" value="P:intracellular protein transmembrane transport"/>
    <property type="evidence" value="ECO:0007669"/>
    <property type="project" value="UniProtKB-UniRule"/>
</dbReference>
<comment type="caution">
    <text evidence="9">Lacks conserved residue(s) required for the propagation of feature annotation.</text>
</comment>
<evidence type="ECO:0000256" key="9">
    <source>
        <dbReference type="HAMAP-Rule" id="MF_00422"/>
    </source>
</evidence>
<dbReference type="HAMAP" id="MF_00422">
    <property type="entry name" value="SecE"/>
    <property type="match status" value="1"/>
</dbReference>
<keyword evidence="5 9" id="KW-0653">Protein transport</keyword>
<comment type="function">
    <text evidence="9">Essential subunit of the Sec protein translocation channel SecYEG. Clamps together the 2 halves of SecY. May contact the channel plug during translocation.</text>
</comment>
<sequence>MTSTDKAKLAASLLLVAAGLVAFYTLHSLPGVARGAIVLVTVLAALGLMATSDLGGRFRAYAHDSYKEARRVQWPTRKETLQMTGVVLVFVLLLAVFLSVVDWGLSKIVYSYLLNR</sequence>
<reference evidence="10 11" key="1">
    <citation type="submission" date="2020-04" db="EMBL/GenBank/DDBJ databases">
        <title>Draft genome of Leeia sp. IMCC25680.</title>
        <authorList>
            <person name="Song J."/>
            <person name="Cho J.-C."/>
        </authorList>
    </citation>
    <scope>NUCLEOTIDE SEQUENCE [LARGE SCALE GENOMIC DNA]</scope>
    <source>
        <strain evidence="10 11">IMCC25680</strain>
    </source>
</reference>
<dbReference type="InterPro" id="IPR001901">
    <property type="entry name" value="Translocase_SecE/Sec61-g"/>
</dbReference>
<comment type="subcellular location">
    <subcellularLocation>
        <location evidence="1">Membrane</location>
    </subcellularLocation>
</comment>
<dbReference type="Proteomes" id="UP000587991">
    <property type="component" value="Unassembled WGS sequence"/>
</dbReference>
<proteinExistence type="inferred from homology"/>
<evidence type="ECO:0000256" key="8">
    <source>
        <dbReference type="ARBA" id="ARBA00023136"/>
    </source>
</evidence>
<evidence type="ECO:0000256" key="6">
    <source>
        <dbReference type="ARBA" id="ARBA00022989"/>
    </source>
</evidence>
<keyword evidence="11" id="KW-1185">Reference proteome</keyword>
<gene>
    <name evidence="9 10" type="primary">secE</name>
    <name evidence="10" type="ORF">HF682_06655</name>
</gene>
<evidence type="ECO:0000256" key="7">
    <source>
        <dbReference type="ARBA" id="ARBA00023010"/>
    </source>
</evidence>
<comment type="similarity">
    <text evidence="9">Belongs to the SecE/SEC61-gamma family.</text>
</comment>
<dbReference type="NCBIfam" id="NF004371">
    <property type="entry name" value="PRK05740.1-1"/>
    <property type="match status" value="1"/>
</dbReference>
<evidence type="ECO:0000313" key="11">
    <source>
        <dbReference type="Proteomes" id="UP000587991"/>
    </source>
</evidence>
<dbReference type="GO" id="GO:0008320">
    <property type="term" value="F:protein transmembrane transporter activity"/>
    <property type="evidence" value="ECO:0007669"/>
    <property type="project" value="UniProtKB-UniRule"/>
</dbReference>
<protein>
    <recommendedName>
        <fullName evidence="9">Protein translocase subunit SecE</fullName>
    </recommendedName>
</protein>
<accession>A0A847RUF8</accession>
<comment type="subunit">
    <text evidence="9">Component of the Sec protein translocase complex. Heterotrimer consisting of SecY, SecE and SecG subunits. The heterotrimers can form oligomers, although 1 heterotrimer is thought to be able to translocate proteins. Interacts with the ribosome. Interacts with SecDF, and other proteins may be involved. Interacts with SecA.</text>
</comment>
<dbReference type="GO" id="GO:0043952">
    <property type="term" value="P:protein transport by the Sec complex"/>
    <property type="evidence" value="ECO:0007669"/>
    <property type="project" value="UniProtKB-UniRule"/>
</dbReference>
<dbReference type="EMBL" id="JABAIM010000001">
    <property type="protein sequence ID" value="NLR74840.1"/>
    <property type="molecule type" value="Genomic_DNA"/>
</dbReference>
<keyword evidence="7 9" id="KW-0811">Translocation</keyword>
<dbReference type="InterPro" id="IPR038379">
    <property type="entry name" value="SecE_sf"/>
</dbReference>
<dbReference type="Gene3D" id="1.20.5.1030">
    <property type="entry name" value="Preprotein translocase secy subunit"/>
    <property type="match status" value="1"/>
</dbReference>
<evidence type="ECO:0000256" key="2">
    <source>
        <dbReference type="ARBA" id="ARBA00022448"/>
    </source>
</evidence>
<dbReference type="GO" id="GO:0009306">
    <property type="term" value="P:protein secretion"/>
    <property type="evidence" value="ECO:0007669"/>
    <property type="project" value="UniProtKB-UniRule"/>
</dbReference>
<keyword evidence="8 9" id="KW-0472">Membrane</keyword>
<dbReference type="InterPro" id="IPR005807">
    <property type="entry name" value="SecE_bac"/>
</dbReference>